<evidence type="ECO:0008006" key="4">
    <source>
        <dbReference type="Google" id="ProtNLM"/>
    </source>
</evidence>
<evidence type="ECO:0000313" key="2">
    <source>
        <dbReference type="EMBL" id="GFE65318.1"/>
    </source>
</evidence>
<dbReference type="EMBL" id="BLJE01000002">
    <property type="protein sequence ID" value="GFE65318.1"/>
    <property type="molecule type" value="Genomic_DNA"/>
</dbReference>
<dbReference type="Proteomes" id="UP000436822">
    <property type="component" value="Unassembled WGS sequence"/>
</dbReference>
<protein>
    <recommendedName>
        <fullName evidence="4">DUF1178 family protein</fullName>
    </recommendedName>
</protein>
<feature type="region of interest" description="Disordered" evidence="1">
    <location>
        <begin position="48"/>
        <end position="79"/>
    </location>
</feature>
<dbReference type="RefSeq" id="WP_159807144.1">
    <property type="nucleotide sequence ID" value="NZ_BLJE01000002.1"/>
</dbReference>
<gene>
    <name evidence="2" type="ORF">KIN_23920</name>
</gene>
<evidence type="ECO:0000256" key="1">
    <source>
        <dbReference type="SAM" id="MobiDB-lite"/>
    </source>
</evidence>
<sequence length="147" mass="16115">MIRYALTCADGHSFESWFQSAAAFDRLLSGGMVECAVCSNTDVRKSIMAPRISTSAPTAQKKPEQTERPLSQPSSPAEQALRDLRQKITETAEDVGKNFAKEAREMHLGEKPERAIYGEAKPDEARALLEDGIPVVPLPFAPGRKTN</sequence>
<accession>A0A6N6JJ70</accession>
<organism evidence="2 3">
    <name type="scientific">Litoreibacter roseus</name>
    <dbReference type="NCBI Taxonomy" id="2601869"/>
    <lineage>
        <taxon>Bacteria</taxon>
        <taxon>Pseudomonadati</taxon>
        <taxon>Pseudomonadota</taxon>
        <taxon>Alphaproteobacteria</taxon>
        <taxon>Rhodobacterales</taxon>
        <taxon>Roseobacteraceae</taxon>
        <taxon>Litoreibacter</taxon>
    </lineage>
</organism>
<reference evidence="2 3" key="1">
    <citation type="submission" date="2019-12" db="EMBL/GenBank/DDBJ databases">
        <title>Litoreibacter badius sp. nov., a novel bacteriochlorophyll a-containing bacterium in the genus Litoreibacter.</title>
        <authorList>
            <person name="Kanamuro M."/>
            <person name="Takabe Y."/>
            <person name="Mori K."/>
            <person name="Takaichi S."/>
            <person name="Hanada S."/>
        </authorList>
    </citation>
    <scope>NUCLEOTIDE SEQUENCE [LARGE SCALE GENOMIC DNA]</scope>
    <source>
        <strain evidence="2 3">K6</strain>
    </source>
</reference>
<dbReference type="Pfam" id="PF06676">
    <property type="entry name" value="DUF1178"/>
    <property type="match status" value="1"/>
</dbReference>
<dbReference type="AlphaFoldDB" id="A0A6N6JJ70"/>
<name>A0A6N6JJ70_9RHOB</name>
<feature type="compositionally biased region" description="Polar residues" evidence="1">
    <location>
        <begin position="68"/>
        <end position="77"/>
    </location>
</feature>
<comment type="caution">
    <text evidence="2">The sequence shown here is derived from an EMBL/GenBank/DDBJ whole genome shotgun (WGS) entry which is preliminary data.</text>
</comment>
<dbReference type="PIRSF" id="PIRSF032131">
    <property type="entry name" value="UCP032131"/>
    <property type="match status" value="1"/>
</dbReference>
<proteinExistence type="predicted"/>
<keyword evidence="3" id="KW-1185">Reference proteome</keyword>
<dbReference type="InterPro" id="IPR009562">
    <property type="entry name" value="DUF1178"/>
</dbReference>
<evidence type="ECO:0000313" key="3">
    <source>
        <dbReference type="Proteomes" id="UP000436822"/>
    </source>
</evidence>
<dbReference type="OrthoDB" id="9799894at2"/>